<evidence type="ECO:0000313" key="2">
    <source>
        <dbReference type="Proteomes" id="UP001165296"/>
    </source>
</evidence>
<comment type="caution">
    <text evidence="1">The sequence shown here is derived from an EMBL/GenBank/DDBJ whole genome shotgun (WGS) entry which is preliminary data.</text>
</comment>
<organism evidence="1 2">
    <name type="scientific">Hymenobacter lucidus</name>
    <dbReference type="NCBI Taxonomy" id="2880930"/>
    <lineage>
        <taxon>Bacteria</taxon>
        <taxon>Pseudomonadati</taxon>
        <taxon>Bacteroidota</taxon>
        <taxon>Cytophagia</taxon>
        <taxon>Cytophagales</taxon>
        <taxon>Hymenobacteraceae</taxon>
        <taxon>Hymenobacter</taxon>
    </lineage>
</organism>
<gene>
    <name evidence="1" type="ORF">LGH74_08070</name>
</gene>
<reference evidence="1" key="1">
    <citation type="submission" date="2021-10" db="EMBL/GenBank/DDBJ databases">
        <authorList>
            <person name="Dean J.D."/>
            <person name="Kim M.K."/>
            <person name="Newey C.N."/>
            <person name="Stoker T.S."/>
            <person name="Thompson D.W."/>
            <person name="Grose J.H."/>
        </authorList>
    </citation>
    <scope>NUCLEOTIDE SEQUENCE</scope>
    <source>
        <strain evidence="1">BT178</strain>
    </source>
</reference>
<keyword evidence="2" id="KW-1185">Reference proteome</keyword>
<protein>
    <submittedName>
        <fullName evidence="1">Uncharacterized protein</fullName>
    </submittedName>
</protein>
<proteinExistence type="predicted"/>
<dbReference type="EMBL" id="JAJADR010000002">
    <property type="protein sequence ID" value="MCB2407929.1"/>
    <property type="molecule type" value="Genomic_DNA"/>
</dbReference>
<dbReference type="Proteomes" id="UP001165296">
    <property type="component" value="Unassembled WGS sequence"/>
</dbReference>
<sequence length="237" mass="26523">MLAFDRIFDDWFADDAISSQDLEAGTRDHLERLRQDNDQGRFDALVTATEARYEAYFGQRSQAGTASSTGKSSTLTLSTAREAMVQWLVGSGRDYVDYKLKDKAQRLRFFPKGANEYHQADQPAWPGLLERFDTALAEVGQGFEADFKTTYTQHRDALLAALTTQTGQKKAQADARVGSRAERDLLTRQLSRNARQLGLTFDEQPGQAATYFEKKYFNQHRAAAPATEAKPAPLGQN</sequence>
<accession>A0ABS8AQB0</accession>
<evidence type="ECO:0000313" key="1">
    <source>
        <dbReference type="EMBL" id="MCB2407929.1"/>
    </source>
</evidence>
<dbReference type="RefSeq" id="WP_226174363.1">
    <property type="nucleotide sequence ID" value="NZ_JAJADR010000002.1"/>
</dbReference>
<name>A0ABS8AQB0_9BACT</name>